<dbReference type="EMBL" id="PUJV01000033">
    <property type="protein sequence ID" value="NHB98377.1"/>
    <property type="molecule type" value="Genomic_DNA"/>
</dbReference>
<organism evidence="2 3">
    <name type="scientific">Photorhabdus stackebrandtii</name>
    <dbReference type="NCBI Taxonomy" id="1123042"/>
    <lineage>
        <taxon>Bacteria</taxon>
        <taxon>Pseudomonadati</taxon>
        <taxon>Pseudomonadota</taxon>
        <taxon>Gammaproteobacteria</taxon>
        <taxon>Enterobacterales</taxon>
        <taxon>Morganellaceae</taxon>
        <taxon>Photorhabdus</taxon>
    </lineage>
</organism>
<dbReference type="AlphaFoldDB" id="A0A7X5QPY8"/>
<keyword evidence="3" id="KW-1185">Reference proteome</keyword>
<evidence type="ECO:0000256" key="1">
    <source>
        <dbReference type="SAM" id="MobiDB-lite"/>
    </source>
</evidence>
<evidence type="ECO:0000313" key="2">
    <source>
        <dbReference type="EMBL" id="NHB98377.1"/>
    </source>
</evidence>
<evidence type="ECO:0000313" key="3">
    <source>
        <dbReference type="Proteomes" id="UP000547931"/>
    </source>
</evidence>
<proteinExistence type="predicted"/>
<gene>
    <name evidence="2" type="ORF">C5470_19285</name>
</gene>
<reference evidence="2 3" key="1">
    <citation type="submission" date="2018-02" db="EMBL/GenBank/DDBJ databases">
        <authorList>
            <person name="Machado R.A."/>
        </authorList>
    </citation>
    <scope>NUCLEOTIDE SEQUENCE [LARGE SCALE GENOMIC DNA]</scope>
    <source>
        <strain evidence="2 3">DSM 23271</strain>
    </source>
</reference>
<feature type="region of interest" description="Disordered" evidence="1">
    <location>
        <begin position="1"/>
        <end position="63"/>
    </location>
</feature>
<protein>
    <submittedName>
        <fullName evidence="2">Uncharacterized protein</fullName>
    </submittedName>
</protein>
<sequence>MDRDTLAGLCGSCPARLRRTGGVQATTRPPAGGEPKGPPKFSDGKTGESTKQEQNGKQQEDER</sequence>
<name>A0A7X5QPY8_9GAMM</name>
<feature type="compositionally biased region" description="Basic and acidic residues" evidence="1">
    <location>
        <begin position="42"/>
        <end position="51"/>
    </location>
</feature>
<accession>A0A7X5QPY8</accession>
<comment type="caution">
    <text evidence="2">The sequence shown here is derived from an EMBL/GenBank/DDBJ whole genome shotgun (WGS) entry which is preliminary data.</text>
</comment>
<dbReference type="Proteomes" id="UP000547931">
    <property type="component" value="Unassembled WGS sequence"/>
</dbReference>